<proteinExistence type="predicted"/>
<dbReference type="PROSITE" id="PS50850">
    <property type="entry name" value="MFS"/>
    <property type="match status" value="1"/>
</dbReference>
<protein>
    <submittedName>
        <fullName evidence="8">MFS transporter, FHS family, L-fucose permease</fullName>
    </submittedName>
</protein>
<comment type="subcellular location">
    <subcellularLocation>
        <location evidence="1">Cell inner membrane</location>
        <topology evidence="1">Multi-pass membrane protein</topology>
    </subcellularLocation>
</comment>
<dbReference type="InterPro" id="IPR050375">
    <property type="entry name" value="MFS_TsgA-like"/>
</dbReference>
<gene>
    <name evidence="8" type="ORF">SAMN02746009_01341</name>
</gene>
<feature type="transmembrane region" description="Helical" evidence="6">
    <location>
        <begin position="381"/>
        <end position="404"/>
    </location>
</feature>
<keyword evidence="4 6" id="KW-1133">Transmembrane helix</keyword>
<feature type="transmembrane region" description="Helical" evidence="6">
    <location>
        <begin position="60"/>
        <end position="77"/>
    </location>
</feature>
<feature type="transmembrane region" description="Helical" evidence="6">
    <location>
        <begin position="358"/>
        <end position="375"/>
    </location>
</feature>
<accession>A0A1M6UF62</accession>
<reference evidence="9" key="1">
    <citation type="submission" date="2016-11" db="EMBL/GenBank/DDBJ databases">
        <authorList>
            <person name="Varghese N."/>
            <person name="Submissions S."/>
        </authorList>
    </citation>
    <scope>NUCLEOTIDE SEQUENCE [LARGE SCALE GENOMIC DNA]</scope>
    <source>
        <strain evidence="9">DSM 18569</strain>
    </source>
</reference>
<feature type="domain" description="Major facilitator superfamily (MFS) profile" evidence="7">
    <location>
        <begin position="23"/>
        <end position="467"/>
    </location>
</feature>
<evidence type="ECO:0000256" key="6">
    <source>
        <dbReference type="SAM" id="Phobius"/>
    </source>
</evidence>
<evidence type="ECO:0000256" key="1">
    <source>
        <dbReference type="ARBA" id="ARBA00004429"/>
    </source>
</evidence>
<evidence type="ECO:0000313" key="8">
    <source>
        <dbReference type="EMBL" id="SHK67809.1"/>
    </source>
</evidence>
<feature type="transmembrane region" description="Helical" evidence="6">
    <location>
        <begin position="202"/>
        <end position="221"/>
    </location>
</feature>
<feature type="transmembrane region" description="Helical" evidence="6">
    <location>
        <begin position="416"/>
        <end position="436"/>
    </location>
</feature>
<evidence type="ECO:0000256" key="2">
    <source>
        <dbReference type="ARBA" id="ARBA00022475"/>
    </source>
</evidence>
<keyword evidence="3 6" id="KW-0812">Transmembrane</keyword>
<feature type="transmembrane region" description="Helical" evidence="6">
    <location>
        <begin position="113"/>
        <end position="134"/>
    </location>
</feature>
<feature type="transmembrane region" description="Helical" evidence="6">
    <location>
        <begin position="442"/>
        <end position="461"/>
    </location>
</feature>
<dbReference type="RefSeq" id="WP_073282372.1">
    <property type="nucleotide sequence ID" value="NZ_FRAS01000005.1"/>
</dbReference>
<evidence type="ECO:0000256" key="4">
    <source>
        <dbReference type="ARBA" id="ARBA00022989"/>
    </source>
</evidence>
<evidence type="ECO:0000256" key="3">
    <source>
        <dbReference type="ARBA" id="ARBA00022692"/>
    </source>
</evidence>
<keyword evidence="2" id="KW-1003">Cell membrane</keyword>
<dbReference type="Proteomes" id="UP000183947">
    <property type="component" value="Unassembled WGS sequence"/>
</dbReference>
<dbReference type="STRING" id="1121959.SAMN02746009_01341"/>
<name>A0A1M6UF62_9BACT</name>
<keyword evidence="9" id="KW-1185">Reference proteome</keyword>
<dbReference type="OrthoDB" id="9795150at2"/>
<feature type="transmembrane region" description="Helical" evidence="6">
    <location>
        <begin position="89"/>
        <end position="107"/>
    </location>
</feature>
<evidence type="ECO:0000256" key="5">
    <source>
        <dbReference type="ARBA" id="ARBA00023136"/>
    </source>
</evidence>
<keyword evidence="5 6" id="KW-0472">Membrane</keyword>
<dbReference type="AlphaFoldDB" id="A0A1M6UF62"/>
<feature type="transmembrane region" description="Helical" evidence="6">
    <location>
        <begin position="255"/>
        <end position="277"/>
    </location>
</feature>
<feature type="transmembrane region" description="Helical" evidence="6">
    <location>
        <begin position="20"/>
        <end position="40"/>
    </location>
</feature>
<evidence type="ECO:0000313" key="9">
    <source>
        <dbReference type="Proteomes" id="UP000183947"/>
    </source>
</evidence>
<dbReference type="InterPro" id="IPR020846">
    <property type="entry name" value="MFS_dom"/>
</dbReference>
<feature type="transmembrane region" description="Helical" evidence="6">
    <location>
        <begin position="155"/>
        <end position="182"/>
    </location>
</feature>
<dbReference type="EMBL" id="FRAS01000005">
    <property type="protein sequence ID" value="SHK67809.1"/>
    <property type="molecule type" value="Genomic_DNA"/>
</dbReference>
<dbReference type="InterPro" id="IPR036259">
    <property type="entry name" value="MFS_trans_sf"/>
</dbReference>
<dbReference type="PANTHER" id="PTHR43702:SF3">
    <property type="entry name" value="PROTEIN TSGA"/>
    <property type="match status" value="1"/>
</dbReference>
<dbReference type="GO" id="GO:0005886">
    <property type="term" value="C:plasma membrane"/>
    <property type="evidence" value="ECO:0007669"/>
    <property type="project" value="UniProtKB-SubCell"/>
</dbReference>
<dbReference type="PANTHER" id="PTHR43702">
    <property type="entry name" value="L-FUCOSE-PROTON SYMPORTER"/>
    <property type="match status" value="1"/>
</dbReference>
<dbReference type="Pfam" id="PF07690">
    <property type="entry name" value="MFS_1"/>
    <property type="match status" value="1"/>
</dbReference>
<dbReference type="GO" id="GO:0022857">
    <property type="term" value="F:transmembrane transporter activity"/>
    <property type="evidence" value="ECO:0007669"/>
    <property type="project" value="InterPro"/>
</dbReference>
<dbReference type="Gene3D" id="1.20.1250.20">
    <property type="entry name" value="MFS general substrate transporter like domains"/>
    <property type="match status" value="3"/>
</dbReference>
<dbReference type="CDD" id="cd17394">
    <property type="entry name" value="MFS_FucP_like"/>
    <property type="match status" value="1"/>
</dbReference>
<evidence type="ECO:0000259" key="7">
    <source>
        <dbReference type="PROSITE" id="PS50850"/>
    </source>
</evidence>
<sequence>MAAPLTSSAPTTAASATRSYAGPMVLMTTLFFLFGAVTNFNDVLMPYLKDVCQLTDLQSSAVQSAFFGAYFLMSLPAGRVLEKLGFKRGIVLGLLVMALGALLFVPAANSRTFGLFLLALGLLGAGVTLLQVAANPYVSVLGPARTAASRVSIVGVANGLGGTISPLIGGLILFGGSAVLKARLAQLPLEERLTQEAALVKPLYLGLAVFLAVLAVLFFLVRLPEIESIPADEEAAAAQAAAETGRRSALDFRHLALGVVAIFTYVGVEVGLGSFLIRYGESQNISQLSGFTQELVRGLSVATSWAAALFGNTPDPIDTSAGFTKAVGAVLVSSYWFGLMVGRIIGIPLLTRFDARKLLVGVCAAGTLFVLLSIFSHGETALWLVVLCGLCNSIIWPVVFPLAITGLGRFTKQGSSYLIMAIVGGAVIPPLMGLVATHGGGLRVAFVLPALCYAYLLYYAVSGYRVR</sequence>
<feature type="transmembrane region" description="Helical" evidence="6">
    <location>
        <begin position="326"/>
        <end position="346"/>
    </location>
</feature>
<dbReference type="InterPro" id="IPR011701">
    <property type="entry name" value="MFS"/>
</dbReference>
<organism evidence="8 9">
    <name type="scientific">Hymenobacter psychrotolerans DSM 18569</name>
    <dbReference type="NCBI Taxonomy" id="1121959"/>
    <lineage>
        <taxon>Bacteria</taxon>
        <taxon>Pseudomonadati</taxon>
        <taxon>Bacteroidota</taxon>
        <taxon>Cytophagia</taxon>
        <taxon>Cytophagales</taxon>
        <taxon>Hymenobacteraceae</taxon>
        <taxon>Hymenobacter</taxon>
    </lineage>
</organism>
<dbReference type="SUPFAM" id="SSF103473">
    <property type="entry name" value="MFS general substrate transporter"/>
    <property type="match status" value="1"/>
</dbReference>